<proteinExistence type="predicted"/>
<evidence type="ECO:0000313" key="3">
    <source>
        <dbReference type="Proteomes" id="UP000031521"/>
    </source>
</evidence>
<gene>
    <name evidence="2" type="ORF">P73_4328</name>
</gene>
<accession>A0A0B5E014</accession>
<name>A0A0B5E014_9RHOB</name>
<dbReference type="AlphaFoldDB" id="A0A0B5E014"/>
<dbReference type="STRING" id="1208324.P73_4328"/>
<sequence length="73" mass="8031">MANRDIHEKPENLKARAPEKGVLDQRQQQIDPAGRHRADLNATSIPSMKQPGGPHPAPATGTADETEARRRKD</sequence>
<dbReference type="KEGG" id="cid:P73_4328"/>
<dbReference type="HOGENOM" id="CLU_2697867_0_0_5"/>
<dbReference type="OrthoDB" id="7876459at2"/>
<dbReference type="RefSeq" id="WP_043871211.1">
    <property type="nucleotide sequence ID" value="NZ_CP004393.1"/>
</dbReference>
<dbReference type="Proteomes" id="UP000031521">
    <property type="component" value="Chromosome"/>
</dbReference>
<organism evidence="2 3">
    <name type="scientific">Celeribacter indicus</name>
    <dbReference type="NCBI Taxonomy" id="1208324"/>
    <lineage>
        <taxon>Bacteria</taxon>
        <taxon>Pseudomonadati</taxon>
        <taxon>Pseudomonadota</taxon>
        <taxon>Alphaproteobacteria</taxon>
        <taxon>Rhodobacterales</taxon>
        <taxon>Roseobacteraceae</taxon>
        <taxon>Celeribacter</taxon>
    </lineage>
</organism>
<feature type="region of interest" description="Disordered" evidence="1">
    <location>
        <begin position="1"/>
        <end position="73"/>
    </location>
</feature>
<evidence type="ECO:0000313" key="2">
    <source>
        <dbReference type="EMBL" id="AJE49043.1"/>
    </source>
</evidence>
<evidence type="ECO:0000256" key="1">
    <source>
        <dbReference type="SAM" id="MobiDB-lite"/>
    </source>
</evidence>
<feature type="compositionally biased region" description="Basic and acidic residues" evidence="1">
    <location>
        <begin position="1"/>
        <end position="23"/>
    </location>
</feature>
<reference evidence="2 3" key="1">
    <citation type="journal article" date="2014" name="Int. J. Syst. Evol. Microbiol.">
        <title>Celeribacter indicus sp. nov., a polycyclic aromatic hydrocarbon-degrading bacterium from deep-sea sediment and reclassification of Huaishuia halophila as Celeribacter halophilus comb. nov.</title>
        <authorList>
            <person name="Lai Q."/>
            <person name="Cao J."/>
            <person name="Yuan J."/>
            <person name="Li F."/>
            <person name="Shao Z."/>
        </authorList>
    </citation>
    <scope>NUCLEOTIDE SEQUENCE [LARGE SCALE GENOMIC DNA]</scope>
    <source>
        <strain evidence="2">P73</strain>
    </source>
</reference>
<keyword evidence="3" id="KW-1185">Reference proteome</keyword>
<protein>
    <submittedName>
        <fullName evidence="2">Uncharacterized protein</fullName>
    </submittedName>
</protein>
<dbReference type="EMBL" id="CP004393">
    <property type="protein sequence ID" value="AJE49043.1"/>
    <property type="molecule type" value="Genomic_DNA"/>
</dbReference>